<reference evidence="2 3" key="1">
    <citation type="submission" date="2019-08" db="EMBL/GenBank/DDBJ databases">
        <authorList>
            <person name="Seo M.-J."/>
        </authorList>
    </citation>
    <scope>NUCLEOTIDE SEQUENCE [LARGE SCALE GENOMIC DNA]</scope>
    <source>
        <strain evidence="2 3">KIGAM108</strain>
    </source>
</reference>
<sequence length="389" mass="43852">MRQMRWQSLLIALVGVVWLAIRPSYAAEYRPLPPPPHAGLSSDWLIYNRAQNRLTLYLSGYHQPRRAYYQWVTLQADKPTVISFTAHQHLSLFLDNKLVYTAPAAGSYRLDLAKLLPLSSAPTRHLLCIWHPEIPPAYTSFVDATPLHVTKATEAVAPLLPQERVPGHHNAYVCFLLLLGLLYGGVRVTYRPGFSRIYELKSFLSSSADQDFLIKPTATWLNLALILVFSLSFALILVAVHTSLQDALILRQIFNVPESAIVVRILLYTGLVFGFVLLKYPYLYIMGYIFDVIPVVTVQYREFVRTILLIGLVLPFVVVLYLTLNVAAPVTVLWISNGVIAFLLLATVGRIALTLHRKSSLLNLHLFSYLCATEVIPLIILLKLIVFAY</sequence>
<comment type="caution">
    <text evidence="2">The sequence shown here is derived from an EMBL/GenBank/DDBJ whole genome shotgun (WGS) entry which is preliminary data.</text>
</comment>
<keyword evidence="1" id="KW-1133">Transmembrane helix</keyword>
<feature type="transmembrane region" description="Helical" evidence="1">
    <location>
        <begin position="261"/>
        <end position="282"/>
    </location>
</feature>
<evidence type="ECO:0000313" key="2">
    <source>
        <dbReference type="EMBL" id="TYZ12545.1"/>
    </source>
</evidence>
<dbReference type="Proteomes" id="UP000322791">
    <property type="component" value="Unassembled WGS sequence"/>
</dbReference>
<name>A0A5D6VBB5_9BACT</name>
<keyword evidence="1" id="KW-0812">Transmembrane</keyword>
<keyword evidence="1" id="KW-0472">Membrane</keyword>
<dbReference type="InterPro" id="IPR025367">
    <property type="entry name" value="DUF4271"/>
</dbReference>
<proteinExistence type="predicted"/>
<protein>
    <submittedName>
        <fullName evidence="2">DUF4271 domain-containing protein</fullName>
    </submittedName>
</protein>
<dbReference type="Pfam" id="PF14093">
    <property type="entry name" value="DUF4271"/>
    <property type="match status" value="1"/>
</dbReference>
<gene>
    <name evidence="2" type="ORF">FY528_04410</name>
</gene>
<accession>A0A5D6VBB5</accession>
<feature type="transmembrane region" description="Helical" evidence="1">
    <location>
        <begin position="334"/>
        <end position="355"/>
    </location>
</feature>
<dbReference type="EMBL" id="VTHL01000003">
    <property type="protein sequence ID" value="TYZ12545.1"/>
    <property type="molecule type" value="Genomic_DNA"/>
</dbReference>
<feature type="transmembrane region" description="Helical" evidence="1">
    <location>
        <begin position="170"/>
        <end position="190"/>
    </location>
</feature>
<dbReference type="AlphaFoldDB" id="A0A5D6VBB5"/>
<organism evidence="2 3">
    <name type="scientific">Hymenobacter lutimineralis</name>
    <dbReference type="NCBI Taxonomy" id="2606448"/>
    <lineage>
        <taxon>Bacteria</taxon>
        <taxon>Pseudomonadati</taxon>
        <taxon>Bacteroidota</taxon>
        <taxon>Cytophagia</taxon>
        <taxon>Cytophagales</taxon>
        <taxon>Hymenobacteraceae</taxon>
        <taxon>Hymenobacter</taxon>
    </lineage>
</organism>
<evidence type="ECO:0000256" key="1">
    <source>
        <dbReference type="SAM" id="Phobius"/>
    </source>
</evidence>
<feature type="transmembrane region" description="Helical" evidence="1">
    <location>
        <begin position="303"/>
        <end position="322"/>
    </location>
</feature>
<feature type="transmembrane region" description="Helical" evidence="1">
    <location>
        <begin position="367"/>
        <end position="388"/>
    </location>
</feature>
<keyword evidence="3" id="KW-1185">Reference proteome</keyword>
<feature type="transmembrane region" description="Helical" evidence="1">
    <location>
        <begin position="220"/>
        <end position="241"/>
    </location>
</feature>
<evidence type="ECO:0000313" key="3">
    <source>
        <dbReference type="Proteomes" id="UP000322791"/>
    </source>
</evidence>